<dbReference type="PANTHER" id="PTHR10744">
    <property type="entry name" value="40S RIBOSOMAL PROTEIN S11 FAMILY MEMBER"/>
    <property type="match status" value="1"/>
</dbReference>
<protein>
    <submittedName>
        <fullName evidence="4">30S ribosomal protein S17</fullName>
    </submittedName>
</protein>
<dbReference type="CDD" id="cd00364">
    <property type="entry name" value="Ribosomal_uS17"/>
    <property type="match status" value="1"/>
</dbReference>
<dbReference type="Proteomes" id="UP000230557">
    <property type="component" value="Unassembled WGS sequence"/>
</dbReference>
<accession>A0A2H0VDG7</accession>
<organism evidence="4 5">
    <name type="scientific">Candidatus Doudnabacteria bacterium CG10_big_fil_rev_8_21_14_0_10_41_10</name>
    <dbReference type="NCBI Taxonomy" id="1974551"/>
    <lineage>
        <taxon>Bacteria</taxon>
        <taxon>Candidatus Doudnaibacteriota</taxon>
    </lineage>
</organism>
<evidence type="ECO:0000256" key="2">
    <source>
        <dbReference type="ARBA" id="ARBA00022980"/>
    </source>
</evidence>
<dbReference type="GO" id="GO:1990904">
    <property type="term" value="C:ribonucleoprotein complex"/>
    <property type="evidence" value="ECO:0007669"/>
    <property type="project" value="UniProtKB-KW"/>
</dbReference>
<dbReference type="AlphaFoldDB" id="A0A2H0VDG7"/>
<evidence type="ECO:0000313" key="5">
    <source>
        <dbReference type="Proteomes" id="UP000230557"/>
    </source>
</evidence>
<dbReference type="GO" id="GO:0005840">
    <property type="term" value="C:ribosome"/>
    <property type="evidence" value="ECO:0007669"/>
    <property type="project" value="UniProtKB-KW"/>
</dbReference>
<name>A0A2H0VDG7_9BACT</name>
<dbReference type="InterPro" id="IPR000266">
    <property type="entry name" value="Ribosomal_uS17"/>
</dbReference>
<dbReference type="EMBL" id="PFAJ01000042">
    <property type="protein sequence ID" value="PIR97135.1"/>
    <property type="molecule type" value="Genomic_DNA"/>
</dbReference>
<comment type="similarity">
    <text evidence="1">Belongs to the universal ribosomal protein uS17 family.</text>
</comment>
<dbReference type="GO" id="GO:0006412">
    <property type="term" value="P:translation"/>
    <property type="evidence" value="ECO:0007669"/>
    <property type="project" value="InterPro"/>
</dbReference>
<sequence>MESENPKKLQKIVGEVIACNTPKTIQVKASIFKVHSKYKKRYLVTKKYVAHDEKGQCKVGDKVEIVASKSYSRTKHFIVSKVI</sequence>
<dbReference type="PANTHER" id="PTHR10744:SF1">
    <property type="entry name" value="SMALL RIBOSOMAL SUBUNIT PROTEIN US17M"/>
    <property type="match status" value="1"/>
</dbReference>
<dbReference type="SUPFAM" id="SSF50249">
    <property type="entry name" value="Nucleic acid-binding proteins"/>
    <property type="match status" value="1"/>
</dbReference>
<keyword evidence="2 4" id="KW-0689">Ribosomal protein</keyword>
<dbReference type="Pfam" id="PF00366">
    <property type="entry name" value="Ribosomal_S17"/>
    <property type="match status" value="1"/>
</dbReference>
<dbReference type="InterPro" id="IPR012340">
    <property type="entry name" value="NA-bd_OB-fold"/>
</dbReference>
<proteinExistence type="inferred from homology"/>
<evidence type="ECO:0000313" key="4">
    <source>
        <dbReference type="EMBL" id="PIR97135.1"/>
    </source>
</evidence>
<reference evidence="5" key="1">
    <citation type="submission" date="2017-09" db="EMBL/GenBank/DDBJ databases">
        <title>Depth-based differentiation of microbial function through sediment-hosted aquifers and enrichment of novel symbionts in the deep terrestrial subsurface.</title>
        <authorList>
            <person name="Probst A.J."/>
            <person name="Ladd B."/>
            <person name="Jarett J.K."/>
            <person name="Geller-Mcgrath D.E."/>
            <person name="Sieber C.M.K."/>
            <person name="Emerson J.B."/>
            <person name="Anantharaman K."/>
            <person name="Thomas B.C."/>
            <person name="Malmstrom R."/>
            <person name="Stieglmeier M."/>
            <person name="Klingl A."/>
            <person name="Woyke T."/>
            <person name="Ryan C.M."/>
            <person name="Banfield J.F."/>
        </authorList>
    </citation>
    <scope>NUCLEOTIDE SEQUENCE [LARGE SCALE GENOMIC DNA]</scope>
</reference>
<gene>
    <name evidence="4" type="primary">rpsQ</name>
    <name evidence="4" type="ORF">COT91_02885</name>
</gene>
<keyword evidence="3" id="KW-0687">Ribonucleoprotein</keyword>
<comment type="caution">
    <text evidence="4">The sequence shown here is derived from an EMBL/GenBank/DDBJ whole genome shotgun (WGS) entry which is preliminary data.</text>
</comment>
<dbReference type="GO" id="GO:0003735">
    <property type="term" value="F:structural constituent of ribosome"/>
    <property type="evidence" value="ECO:0007669"/>
    <property type="project" value="InterPro"/>
</dbReference>
<dbReference type="Gene3D" id="2.40.50.140">
    <property type="entry name" value="Nucleic acid-binding proteins"/>
    <property type="match status" value="1"/>
</dbReference>
<evidence type="ECO:0000256" key="3">
    <source>
        <dbReference type="ARBA" id="ARBA00023274"/>
    </source>
</evidence>
<evidence type="ECO:0000256" key="1">
    <source>
        <dbReference type="ARBA" id="ARBA00010254"/>
    </source>
</evidence>